<organism evidence="2 3">
    <name type="scientific">Candidatus Magasanikbacteria bacterium RIFCSPLOWO2_01_FULL_40_15</name>
    <dbReference type="NCBI Taxonomy" id="1798686"/>
    <lineage>
        <taxon>Bacteria</taxon>
        <taxon>Candidatus Magasanikiibacteriota</taxon>
    </lineage>
</organism>
<dbReference type="Pfam" id="PF01593">
    <property type="entry name" value="Amino_oxidase"/>
    <property type="match status" value="1"/>
</dbReference>
<accession>A0A1F6N0H4</accession>
<name>A0A1F6N0H4_9BACT</name>
<proteinExistence type="predicted"/>
<feature type="domain" description="Amine oxidase" evidence="1">
    <location>
        <begin position="14"/>
        <end position="284"/>
    </location>
</feature>
<gene>
    <name evidence="2" type="ORF">A2983_01905</name>
</gene>
<dbReference type="InterPro" id="IPR050464">
    <property type="entry name" value="Zeta_carotene_desat/Oxidored"/>
</dbReference>
<dbReference type="InterPro" id="IPR036188">
    <property type="entry name" value="FAD/NAD-bd_sf"/>
</dbReference>
<evidence type="ECO:0000259" key="1">
    <source>
        <dbReference type="Pfam" id="PF01593"/>
    </source>
</evidence>
<comment type="caution">
    <text evidence="2">The sequence shown here is derived from an EMBL/GenBank/DDBJ whole genome shotgun (WGS) entry which is preliminary data.</text>
</comment>
<dbReference type="Proteomes" id="UP000177040">
    <property type="component" value="Unassembled WGS sequence"/>
</dbReference>
<protein>
    <recommendedName>
        <fullName evidence="1">Amine oxidase domain-containing protein</fullName>
    </recommendedName>
</protein>
<dbReference type="Gene3D" id="1.10.405.20">
    <property type="match status" value="1"/>
</dbReference>
<dbReference type="EMBL" id="MFQH01000024">
    <property type="protein sequence ID" value="OGH77437.1"/>
    <property type="molecule type" value="Genomic_DNA"/>
</dbReference>
<dbReference type="GO" id="GO:0016491">
    <property type="term" value="F:oxidoreductase activity"/>
    <property type="evidence" value="ECO:0007669"/>
    <property type="project" value="InterPro"/>
</dbReference>
<dbReference type="PANTHER" id="PTHR42923">
    <property type="entry name" value="PROTOPORPHYRINOGEN OXIDASE"/>
    <property type="match status" value="1"/>
</dbReference>
<sequence>MRTKPKIAIIGAGLSGLATAYELTKDEKYAVTVFEAREEVGGRVKSILVNDHPVDVGGFIIYPWYDNYHRIMRELDLVKKLVCIKNVEIYYQLEPNGKFYSQKKIPVSMTAKVAFATRVVPGWLRNRPDFRTPDIQNFGSKTIAEFLPKKNGAMTNLAKFIDCVNQGYCYPALDQFQMSFYAPFIYQTLVHGDLRTGCYFGGNNQLFTNTVASAIKARGGKIHCNATVTAVHDKKITVQGKMQKFDAIVWANSVSALYKNCIEAPPFSYTHFYAAVVRVSDFPPINGKNNWTAIFTAPCYPEQNQITSLFRAENMASKLESEYLIINYKTVTDKSFSNSKLSLELNKNLKILFPQIEKIKLVAAIQWKQTMPIATTDFVAEARAKQGNDGHYFAGDYLGAPSMETALSSGVAVADLIMQDI</sequence>
<dbReference type="AlphaFoldDB" id="A0A1F6N0H4"/>
<dbReference type="Gene3D" id="3.30.70.1990">
    <property type="match status" value="1"/>
</dbReference>
<reference evidence="2 3" key="1">
    <citation type="journal article" date="2016" name="Nat. Commun.">
        <title>Thousands of microbial genomes shed light on interconnected biogeochemical processes in an aquifer system.</title>
        <authorList>
            <person name="Anantharaman K."/>
            <person name="Brown C.T."/>
            <person name="Hug L.A."/>
            <person name="Sharon I."/>
            <person name="Castelle C.J."/>
            <person name="Probst A.J."/>
            <person name="Thomas B.C."/>
            <person name="Singh A."/>
            <person name="Wilkins M.J."/>
            <person name="Karaoz U."/>
            <person name="Brodie E.L."/>
            <person name="Williams K.H."/>
            <person name="Hubbard S.S."/>
            <person name="Banfield J.F."/>
        </authorList>
    </citation>
    <scope>NUCLEOTIDE SEQUENCE [LARGE SCALE GENOMIC DNA]</scope>
</reference>
<dbReference type="SUPFAM" id="SSF51905">
    <property type="entry name" value="FAD/NAD(P)-binding domain"/>
    <property type="match status" value="1"/>
</dbReference>
<evidence type="ECO:0000313" key="2">
    <source>
        <dbReference type="EMBL" id="OGH77437.1"/>
    </source>
</evidence>
<dbReference type="InterPro" id="IPR002937">
    <property type="entry name" value="Amino_oxidase"/>
</dbReference>
<dbReference type="Gene3D" id="3.50.50.60">
    <property type="entry name" value="FAD/NAD(P)-binding domain"/>
    <property type="match status" value="1"/>
</dbReference>
<dbReference type="PRINTS" id="PR00419">
    <property type="entry name" value="ADXRDTASE"/>
</dbReference>
<evidence type="ECO:0000313" key="3">
    <source>
        <dbReference type="Proteomes" id="UP000177040"/>
    </source>
</evidence>